<dbReference type="Proteomes" id="UP000251647">
    <property type="component" value="Unassembled WGS sequence"/>
</dbReference>
<keyword evidence="1" id="KW-0238">DNA-binding</keyword>
<feature type="domain" description="HTH cro/C1-type" evidence="2">
    <location>
        <begin position="9"/>
        <end position="63"/>
    </location>
</feature>
<dbReference type="CDD" id="cd00093">
    <property type="entry name" value="HTH_XRE"/>
    <property type="match status" value="1"/>
</dbReference>
<name>A0A2X1XQX5_PHODM</name>
<dbReference type="SMART" id="SM00530">
    <property type="entry name" value="HTH_XRE"/>
    <property type="match status" value="1"/>
</dbReference>
<dbReference type="GO" id="GO:0003677">
    <property type="term" value="F:DNA binding"/>
    <property type="evidence" value="ECO:0007669"/>
    <property type="project" value="UniProtKB-KW"/>
</dbReference>
<sequence>MPNYFSLILTSLRTQKGFTQIEMSKKLGLARQTYQDYESGKREPRYTTIIKCAHLLEVSPSLFFRTTPQDSINERLRHLSNEKLIQEVNRRLISVLPATN</sequence>
<evidence type="ECO:0000259" key="2">
    <source>
        <dbReference type="PROSITE" id="PS50943"/>
    </source>
</evidence>
<dbReference type="AlphaFoldDB" id="A0A2X1XQX5"/>
<dbReference type="InterPro" id="IPR010982">
    <property type="entry name" value="Lambda_DNA-bd_dom_sf"/>
</dbReference>
<dbReference type="Gene3D" id="1.10.260.40">
    <property type="entry name" value="lambda repressor-like DNA-binding domains"/>
    <property type="match status" value="1"/>
</dbReference>
<dbReference type="Pfam" id="PF01381">
    <property type="entry name" value="HTH_3"/>
    <property type="match status" value="1"/>
</dbReference>
<dbReference type="EMBL" id="UATL01000008">
    <property type="protein sequence ID" value="SPY46058.1"/>
    <property type="molecule type" value="Genomic_DNA"/>
</dbReference>
<dbReference type="PANTHER" id="PTHR46558">
    <property type="entry name" value="TRACRIPTIONAL REGULATORY PROTEIN-RELATED-RELATED"/>
    <property type="match status" value="1"/>
</dbReference>
<dbReference type="InterPro" id="IPR001387">
    <property type="entry name" value="Cro/C1-type_HTH"/>
</dbReference>
<dbReference type="RefSeq" id="WP_036766265.1">
    <property type="nucleotide sequence ID" value="NZ_PYOG01000053.1"/>
</dbReference>
<evidence type="ECO:0000313" key="3">
    <source>
        <dbReference type="EMBL" id="SPY46058.1"/>
    </source>
</evidence>
<evidence type="ECO:0000313" key="4">
    <source>
        <dbReference type="Proteomes" id="UP000251647"/>
    </source>
</evidence>
<organism evidence="3 4">
    <name type="scientific">Photobacterium damselae</name>
    <dbReference type="NCBI Taxonomy" id="38293"/>
    <lineage>
        <taxon>Bacteria</taxon>
        <taxon>Pseudomonadati</taxon>
        <taxon>Pseudomonadota</taxon>
        <taxon>Gammaproteobacteria</taxon>
        <taxon>Vibrionales</taxon>
        <taxon>Vibrionaceae</taxon>
        <taxon>Photobacterium</taxon>
    </lineage>
</organism>
<gene>
    <name evidence="3" type="ORF">NCTC11647_04404</name>
</gene>
<proteinExistence type="predicted"/>
<dbReference type="PROSITE" id="PS50943">
    <property type="entry name" value="HTH_CROC1"/>
    <property type="match status" value="1"/>
</dbReference>
<dbReference type="SUPFAM" id="SSF47413">
    <property type="entry name" value="lambda repressor-like DNA-binding domains"/>
    <property type="match status" value="1"/>
</dbReference>
<dbReference type="PANTHER" id="PTHR46558:SF14">
    <property type="entry name" value="HTH-TYPE TRANSCRIPTIONAL REGULATOR ANSR"/>
    <property type="match status" value="1"/>
</dbReference>
<evidence type="ECO:0000256" key="1">
    <source>
        <dbReference type="ARBA" id="ARBA00023125"/>
    </source>
</evidence>
<reference evidence="3 4" key="1">
    <citation type="submission" date="2018-06" db="EMBL/GenBank/DDBJ databases">
        <authorList>
            <consortium name="Pathogen Informatics"/>
            <person name="Doyle S."/>
        </authorList>
    </citation>
    <scope>NUCLEOTIDE SEQUENCE [LARGE SCALE GENOMIC DNA]</scope>
    <source>
        <strain evidence="3 4">NCTC11647</strain>
    </source>
</reference>
<accession>A0A2X1XQX5</accession>
<protein>
    <submittedName>
        <fullName evidence="3">Helix-turn-helix</fullName>
    </submittedName>
</protein>